<protein>
    <submittedName>
        <fullName evidence="2">Uncharacterized protein</fullName>
    </submittedName>
</protein>
<feature type="region of interest" description="Disordered" evidence="1">
    <location>
        <begin position="68"/>
        <end position="87"/>
    </location>
</feature>
<evidence type="ECO:0000256" key="1">
    <source>
        <dbReference type="SAM" id="MobiDB-lite"/>
    </source>
</evidence>
<name>A0A6A3BBI6_HIBSY</name>
<gene>
    <name evidence="2" type="ORF">F3Y22_tig00110220pilonHSYRG00010</name>
</gene>
<dbReference type="AlphaFoldDB" id="A0A6A3BBI6"/>
<accession>A0A6A3BBI6</accession>
<dbReference type="Proteomes" id="UP000436088">
    <property type="component" value="Unassembled WGS sequence"/>
</dbReference>
<sequence length="87" mass="9831">MELGDVSDDEKVMARKMIVTFLVYTITTSRSAFDEWMLRMLESDVEVLEMPPKPFHQLPLDSASKVRCCESSRDEPSTSLDVGSVTD</sequence>
<organism evidence="2 3">
    <name type="scientific">Hibiscus syriacus</name>
    <name type="common">Rose of Sharon</name>
    <dbReference type="NCBI Taxonomy" id="106335"/>
    <lineage>
        <taxon>Eukaryota</taxon>
        <taxon>Viridiplantae</taxon>
        <taxon>Streptophyta</taxon>
        <taxon>Embryophyta</taxon>
        <taxon>Tracheophyta</taxon>
        <taxon>Spermatophyta</taxon>
        <taxon>Magnoliopsida</taxon>
        <taxon>eudicotyledons</taxon>
        <taxon>Gunneridae</taxon>
        <taxon>Pentapetalae</taxon>
        <taxon>rosids</taxon>
        <taxon>malvids</taxon>
        <taxon>Malvales</taxon>
        <taxon>Malvaceae</taxon>
        <taxon>Malvoideae</taxon>
        <taxon>Hibiscus</taxon>
    </lineage>
</organism>
<feature type="compositionally biased region" description="Polar residues" evidence="1">
    <location>
        <begin position="77"/>
        <end position="87"/>
    </location>
</feature>
<proteinExistence type="predicted"/>
<comment type="caution">
    <text evidence="2">The sequence shown here is derived from an EMBL/GenBank/DDBJ whole genome shotgun (WGS) entry which is preliminary data.</text>
</comment>
<evidence type="ECO:0000313" key="3">
    <source>
        <dbReference type="Proteomes" id="UP000436088"/>
    </source>
</evidence>
<keyword evidence="3" id="KW-1185">Reference proteome</keyword>
<reference evidence="2" key="1">
    <citation type="submission" date="2019-09" db="EMBL/GenBank/DDBJ databases">
        <title>Draft genome information of white flower Hibiscus syriacus.</title>
        <authorList>
            <person name="Kim Y.-M."/>
        </authorList>
    </citation>
    <scope>NUCLEOTIDE SEQUENCE [LARGE SCALE GENOMIC DNA]</scope>
    <source>
        <strain evidence="2">YM2019G1</strain>
    </source>
</reference>
<dbReference type="EMBL" id="VEPZ02000883">
    <property type="protein sequence ID" value="KAE8712985.1"/>
    <property type="molecule type" value="Genomic_DNA"/>
</dbReference>
<evidence type="ECO:0000313" key="2">
    <source>
        <dbReference type="EMBL" id="KAE8712985.1"/>
    </source>
</evidence>